<reference evidence="1" key="1">
    <citation type="submission" date="2023-07" db="EMBL/GenBank/DDBJ databases">
        <authorList>
            <consortium name="AG Swart"/>
            <person name="Singh M."/>
            <person name="Singh A."/>
            <person name="Seah K."/>
            <person name="Emmerich C."/>
        </authorList>
    </citation>
    <scope>NUCLEOTIDE SEQUENCE</scope>
    <source>
        <strain evidence="1">DP1</strain>
    </source>
</reference>
<protein>
    <submittedName>
        <fullName evidence="1">Uncharacterized protein</fullName>
    </submittedName>
</protein>
<comment type="caution">
    <text evidence="1">The sequence shown here is derived from an EMBL/GenBank/DDBJ whole genome shotgun (WGS) entry which is preliminary data.</text>
</comment>
<keyword evidence="2" id="KW-1185">Reference proteome</keyword>
<proteinExistence type="predicted"/>
<dbReference type="Proteomes" id="UP001295684">
    <property type="component" value="Unassembled WGS sequence"/>
</dbReference>
<sequence length="314" mass="36392">MERIKSKHRWGSVNSREVRQMARRQLGLGSGLLQAPKSLEVATPLVKSSKRTISRFGQQNLVVKSRNRFGSVARTAEMTLSSPTVHPVNGTISKVTINDKLEKLWNMKVKKQNALGMNSFSTQYLKIIKIRRRATLIKIHFLKTAYTALNSLRNSNVRFRIFTSGFKFINRNYHQRGFSDVLTPIPMAKKASIWSNFSDCMNCFKMDGDSVVIVDNQDLLMTKELISNLITQKKGKNLLYKDILMKTVNQKKPPKVLKKKVTKWNSQKKYVIKMKTKKNLKSRLKLERKFKINTKMLPWQDKKEEFSLPPMLKK</sequence>
<evidence type="ECO:0000313" key="1">
    <source>
        <dbReference type="EMBL" id="CAI2362409.1"/>
    </source>
</evidence>
<accession>A0AAD1U8W1</accession>
<name>A0AAD1U8W1_EUPCR</name>
<gene>
    <name evidence="1" type="ORF">ECRASSUSDP1_LOCUS3732</name>
</gene>
<dbReference type="AlphaFoldDB" id="A0AAD1U8W1"/>
<organism evidence="1 2">
    <name type="scientific">Euplotes crassus</name>
    <dbReference type="NCBI Taxonomy" id="5936"/>
    <lineage>
        <taxon>Eukaryota</taxon>
        <taxon>Sar</taxon>
        <taxon>Alveolata</taxon>
        <taxon>Ciliophora</taxon>
        <taxon>Intramacronucleata</taxon>
        <taxon>Spirotrichea</taxon>
        <taxon>Hypotrichia</taxon>
        <taxon>Euplotida</taxon>
        <taxon>Euplotidae</taxon>
        <taxon>Moneuplotes</taxon>
    </lineage>
</organism>
<evidence type="ECO:0000313" key="2">
    <source>
        <dbReference type="Proteomes" id="UP001295684"/>
    </source>
</evidence>
<dbReference type="EMBL" id="CAMPGE010003572">
    <property type="protein sequence ID" value="CAI2362409.1"/>
    <property type="molecule type" value="Genomic_DNA"/>
</dbReference>